<dbReference type="GO" id="GO:0005730">
    <property type="term" value="C:nucleolus"/>
    <property type="evidence" value="ECO:0007669"/>
    <property type="project" value="TreeGrafter"/>
</dbReference>
<feature type="region of interest" description="Disordered" evidence="1">
    <location>
        <begin position="382"/>
        <end position="403"/>
    </location>
</feature>
<dbReference type="PANTHER" id="PTHR28006:SF1">
    <property type="entry name" value="MONOPOLIN COMPLEX SUBUNIT CSM1"/>
    <property type="match status" value="1"/>
</dbReference>
<dbReference type="GO" id="GO:1990644">
    <property type="term" value="F:microtubule site clamp"/>
    <property type="evidence" value="ECO:0007669"/>
    <property type="project" value="TreeGrafter"/>
</dbReference>
<keyword evidence="4" id="KW-1185">Reference proteome</keyword>
<feature type="domain" description="Monopolin complex subunit Csm1/Pcs1 C-terminal" evidence="2">
    <location>
        <begin position="426"/>
        <end position="510"/>
    </location>
</feature>
<feature type="compositionally biased region" description="Basic and acidic residues" evidence="1">
    <location>
        <begin position="294"/>
        <end position="304"/>
    </location>
</feature>
<dbReference type="VEuPathDB" id="FungiDB:yc1106_01961"/>
<dbReference type="InterPro" id="IPR038608">
    <property type="entry name" value="Csm1/Pcs1_C_sf"/>
</dbReference>
<dbReference type="GO" id="GO:0051315">
    <property type="term" value="P:attachment of mitotic spindle microtubules to kinetochore"/>
    <property type="evidence" value="ECO:0007669"/>
    <property type="project" value="TreeGrafter"/>
</dbReference>
<name>A0A9Q8Z2S9_CURCL</name>
<proteinExistence type="predicted"/>
<feature type="compositionally biased region" description="Basic and acidic residues" evidence="1">
    <location>
        <begin position="160"/>
        <end position="171"/>
    </location>
</feature>
<evidence type="ECO:0000313" key="4">
    <source>
        <dbReference type="Proteomes" id="UP001056012"/>
    </source>
</evidence>
<dbReference type="GO" id="GO:0045144">
    <property type="term" value="P:meiotic sister chromatid segregation"/>
    <property type="evidence" value="ECO:0007669"/>
    <property type="project" value="TreeGrafter"/>
</dbReference>
<evidence type="ECO:0000313" key="3">
    <source>
        <dbReference type="EMBL" id="USP74687.1"/>
    </source>
</evidence>
<feature type="compositionally biased region" description="Low complexity" evidence="1">
    <location>
        <begin position="74"/>
        <end position="91"/>
    </location>
</feature>
<dbReference type="AlphaFoldDB" id="A0A9Q8Z2S9"/>
<reference evidence="3" key="1">
    <citation type="submission" date="2021-12" db="EMBL/GenBank/DDBJ databases">
        <title>Curvularia clavata genome.</title>
        <authorList>
            <person name="Cao Y."/>
        </authorList>
    </citation>
    <scope>NUCLEOTIDE SEQUENCE</scope>
    <source>
        <strain evidence="3">Yc1106</strain>
    </source>
</reference>
<dbReference type="CDD" id="cd23787">
    <property type="entry name" value="RWD_CSM1"/>
    <property type="match status" value="1"/>
</dbReference>
<accession>A0A9Q8Z2S9</accession>
<gene>
    <name evidence="3" type="ORF">yc1106_01961</name>
</gene>
<organism evidence="3 4">
    <name type="scientific">Curvularia clavata</name>
    <dbReference type="NCBI Taxonomy" id="95742"/>
    <lineage>
        <taxon>Eukaryota</taxon>
        <taxon>Fungi</taxon>
        <taxon>Dikarya</taxon>
        <taxon>Ascomycota</taxon>
        <taxon>Pezizomycotina</taxon>
        <taxon>Dothideomycetes</taxon>
        <taxon>Pleosporomycetidae</taxon>
        <taxon>Pleosporales</taxon>
        <taxon>Pleosporineae</taxon>
        <taxon>Pleosporaceae</taxon>
        <taxon>Curvularia</taxon>
    </lineage>
</organism>
<dbReference type="FunFam" id="3.90.1150.80:FF:000001">
    <property type="entry name" value="Chromosome segregation protein (Pcs1)"/>
    <property type="match status" value="1"/>
</dbReference>
<feature type="compositionally biased region" description="Basic and acidic residues" evidence="1">
    <location>
        <begin position="27"/>
        <end position="37"/>
    </location>
</feature>
<dbReference type="GO" id="GO:0034506">
    <property type="term" value="C:chromosome, centromeric core domain"/>
    <property type="evidence" value="ECO:0007669"/>
    <property type="project" value="TreeGrafter"/>
</dbReference>
<protein>
    <recommendedName>
        <fullName evidence="2">Monopolin complex subunit Csm1/Pcs1 C-terminal domain-containing protein</fullName>
    </recommendedName>
</protein>
<dbReference type="GO" id="GO:0033551">
    <property type="term" value="C:monopolin complex"/>
    <property type="evidence" value="ECO:0007669"/>
    <property type="project" value="InterPro"/>
</dbReference>
<dbReference type="Proteomes" id="UP001056012">
    <property type="component" value="Chromosome 2"/>
</dbReference>
<feature type="compositionally biased region" description="Acidic residues" evidence="1">
    <location>
        <begin position="108"/>
        <end position="123"/>
    </location>
</feature>
<evidence type="ECO:0000259" key="2">
    <source>
        <dbReference type="Pfam" id="PF12539"/>
    </source>
</evidence>
<feature type="compositionally biased region" description="Basic and acidic residues" evidence="1">
    <location>
        <begin position="256"/>
        <end position="275"/>
    </location>
</feature>
<sequence>MAPRSKVANLSFTVDSASEDEMTVDELNARTKPESNGESKAPGRKARGTAAQTKESAPATKATGRGRPAARQTAANSAAAAKKSNGAGAKKASTRGGRKAQAHNNDVNESEAEEADEIEEEEPAPQAKPAKRGRPARKAQEEEKEEEEVPVPAKRGRKAAVKEPAEKETKTKTTAKSRGTKRALEPEPEPEQMTIPETQPEPEADTMDISETVEIEEIPESMPPPVRPSARRNQAQPNSRARRTSAGVRRTGSVSDSERDPAMRRKVGDLTRKLDAMTAKYEALKEAASSGKESNFDQLKKRTDQTAKEQDAVIKSLKQQISDLQSRTSDLTSLKKELAASSQETARLVAENKKLAESLTAENKKLAESLTAAQNENKTLSSKLAAARAAQPDTKTVPGSAVKPRPGVVLPATVEAAKEATLARQKVDLYSDLTNLVVLGVKKSEEGEDVYDCLQTGRGRTLHFHLTVAPPGSTTEDTEFIYQPLLDEQRDRELLDILPDYLTEEICFPSAQAVKFYCKVLDSMNKKVVLEDEEDEEDEE</sequence>
<dbReference type="PANTHER" id="PTHR28006">
    <property type="entry name" value="MONOPOLIN COMPLEX SUBUNIT CSM1"/>
    <property type="match status" value="1"/>
</dbReference>
<feature type="region of interest" description="Disordered" evidence="1">
    <location>
        <begin position="16"/>
        <end position="304"/>
    </location>
</feature>
<dbReference type="Pfam" id="PF12539">
    <property type="entry name" value="Csm1"/>
    <property type="match status" value="1"/>
</dbReference>
<feature type="compositionally biased region" description="Basic residues" evidence="1">
    <location>
        <begin position="92"/>
        <end position="101"/>
    </location>
</feature>
<evidence type="ECO:0000256" key="1">
    <source>
        <dbReference type="SAM" id="MobiDB-lite"/>
    </source>
</evidence>
<dbReference type="InterPro" id="IPR040349">
    <property type="entry name" value="Csm1/Pcs1"/>
</dbReference>
<dbReference type="OrthoDB" id="2431049at2759"/>
<feature type="compositionally biased region" description="Acidic residues" evidence="1">
    <location>
        <begin position="200"/>
        <end position="219"/>
    </location>
</feature>
<dbReference type="GO" id="GO:0072686">
    <property type="term" value="C:mitotic spindle"/>
    <property type="evidence" value="ECO:0007669"/>
    <property type="project" value="TreeGrafter"/>
</dbReference>
<dbReference type="EMBL" id="CP089275">
    <property type="protein sequence ID" value="USP74687.1"/>
    <property type="molecule type" value="Genomic_DNA"/>
</dbReference>
<dbReference type="InterPro" id="IPR020981">
    <property type="entry name" value="Csm1/Pcs1_C"/>
</dbReference>
<dbReference type="Gene3D" id="3.90.1150.80">
    <property type="match status" value="1"/>
</dbReference>